<keyword evidence="11 20" id="KW-0406">Ion transport</keyword>
<comment type="function">
    <text evidence="20">Receptor for inositol 1,4,5-trisphosphate, a second messenger that mediates the release of intracellular calcium.</text>
</comment>
<keyword evidence="5 20" id="KW-0109">Calcium transport</keyword>
<keyword evidence="12 20" id="KW-0472">Membrane</keyword>
<dbReference type="InterPro" id="IPR016093">
    <property type="entry name" value="MIR_motif"/>
</dbReference>
<name>Q4T767_TETNG</name>
<feature type="transmembrane region" description="Helical" evidence="20">
    <location>
        <begin position="2427"/>
        <end position="2444"/>
    </location>
</feature>
<keyword evidence="4 20" id="KW-0813">Transport</keyword>
<reference evidence="23" key="2">
    <citation type="submission" date="2004-02" db="EMBL/GenBank/DDBJ databases">
        <authorList>
            <consortium name="Genoscope"/>
            <consortium name="Whitehead Institute Centre for Genome Research"/>
        </authorList>
    </citation>
    <scope>NUCLEOTIDE SEQUENCE</scope>
</reference>
<dbReference type="PRINTS" id="PR00779">
    <property type="entry name" value="INSP3RECEPTR"/>
</dbReference>
<evidence type="ECO:0000256" key="16">
    <source>
        <dbReference type="ARBA" id="ARBA00023329"/>
    </source>
</evidence>
<evidence type="ECO:0000256" key="21">
    <source>
        <dbReference type="SAM" id="MobiDB-lite"/>
    </source>
</evidence>
<dbReference type="InterPro" id="IPR014821">
    <property type="entry name" value="Ins145_P3_rcpt"/>
</dbReference>
<dbReference type="PANTHER" id="PTHR45816">
    <property type="entry name" value="MIR DOMAIN-CONTAINING PROTEIN"/>
    <property type="match status" value="1"/>
</dbReference>
<dbReference type="InterPro" id="IPR013662">
    <property type="entry name" value="RIH_assoc-dom"/>
</dbReference>
<comment type="domain">
    <text evidence="20">Composed of a large N-terminal cytoplasmic domain (CD) followed by a juxtamembrane domain (JD) and a transmembrane domain (TMD).</text>
</comment>
<evidence type="ECO:0000256" key="18">
    <source>
        <dbReference type="ARBA" id="ARBA00059076"/>
    </source>
</evidence>
<dbReference type="InterPro" id="IPR000493">
    <property type="entry name" value="InsP3_rcpt"/>
</dbReference>
<evidence type="ECO:0000256" key="11">
    <source>
        <dbReference type="ARBA" id="ARBA00023065"/>
    </source>
</evidence>
<keyword evidence="7 20" id="KW-0812">Transmembrane</keyword>
<evidence type="ECO:0000256" key="4">
    <source>
        <dbReference type="ARBA" id="ARBA00022448"/>
    </source>
</evidence>
<feature type="transmembrane region" description="Helical" evidence="20">
    <location>
        <begin position="2393"/>
        <end position="2415"/>
    </location>
</feature>
<evidence type="ECO:0000256" key="10">
    <source>
        <dbReference type="ARBA" id="ARBA00022989"/>
    </source>
</evidence>
<keyword evidence="14 20" id="KW-1071">Ligand-gated ion channel</keyword>
<protein>
    <recommendedName>
        <fullName evidence="20">Inositol 1,4,5-trisphosphate receptor</fullName>
    </recommendedName>
</protein>
<evidence type="ECO:0000256" key="1">
    <source>
        <dbReference type="ARBA" id="ARBA00004477"/>
    </source>
</evidence>
<accession>Q4T767</accession>
<feature type="transmembrane region" description="Helical" evidence="20">
    <location>
        <begin position="2558"/>
        <end position="2580"/>
    </location>
</feature>
<comment type="subcellular location">
    <subcellularLocation>
        <location evidence="2">Cytoplasmic vesicle</location>
        <location evidence="2">Secretory vesicle membrane</location>
        <topology evidence="2">Multi-pass membrane protein</topology>
    </subcellularLocation>
    <subcellularLocation>
        <location evidence="1 20">Endoplasmic reticulum membrane</location>
        <topology evidence="1 20">Multi-pass membrane protein</topology>
    </subcellularLocation>
</comment>
<dbReference type="InterPro" id="IPR000699">
    <property type="entry name" value="RIH_dom"/>
</dbReference>
<dbReference type="GO" id="GO:0030658">
    <property type="term" value="C:transport vesicle membrane"/>
    <property type="evidence" value="ECO:0007669"/>
    <property type="project" value="UniProtKB-SubCell"/>
</dbReference>
<dbReference type="Pfam" id="PF00520">
    <property type="entry name" value="Ion_trans"/>
    <property type="match status" value="1"/>
</dbReference>
<dbReference type="InterPro" id="IPR035910">
    <property type="entry name" value="RyR/IP3R_RIH_dom_sf"/>
</dbReference>
<dbReference type="GO" id="GO:0051209">
    <property type="term" value="P:release of sequestered calcium ion into cytosol"/>
    <property type="evidence" value="ECO:0007669"/>
    <property type="project" value="UniProtKB-UniRule"/>
</dbReference>
<dbReference type="Gene3D" id="1.10.287.70">
    <property type="match status" value="1"/>
</dbReference>
<evidence type="ECO:0000256" key="14">
    <source>
        <dbReference type="ARBA" id="ARBA00023286"/>
    </source>
</evidence>
<sequence>LVDDRCVVEPAAGDLENPPKKFRGVAPGPQVAPPLLWRLEFFKQEKKVRFLQSLCAFTVDFDCFGVENLSGNFTGDITEDVLCLQLLHMKSNKYLTVNKRLPALLEKNAMRVTLDGTGNEGSWLFIQPFWKLRANGDNVVVGDKVILNPVNAGQPLHASNYELTDHAGCKEVNSVNCNTSWKINLFMSFSDHREEVLKGGDVVRLFHAEQEKFLTCDEYKSKIHVFLRTTLETVRHLGNQFQRLVVHHDARVRGGAGHWNSLYRFKHLATGHYLAAEENPGYKGDSAEPPSVMDSSRSNKRSHGESIKYKLVAVAHGNDIASLFELDPTTLQKTDSFVPRNSYVRLRHLCTNTWIQSTNVPIDIDEERPIRLMLGTCPTKEDKEAFAIVSVPVMEIRDLDFANDASAMLSTVVDKFVQGFISQNDRRFAIKLLEDVVFFVADVLNSGQAVLDVVMSKANRERQKLMREQNILKQIFGILKAPFKERSGGEGPLLRLEELADQKNSPYQYMFRLCYRVLRHSQEDYRKNQEYIAKQFGVMQSQIGYDILAEDTITALLHNNRKLLEKHITKTEVETFVSLVRKNREPRFLDYLSDLCVSNNVAIPVTQELICKCVLEPKNQDILIKTERRVPKDAVPGGAQGEYLSMEDYGDEDEVRPRPSTHWVRCADFLLLLQVWLVWTDKTSEKQEKSIRQLAQEARQGNAHDENVLTYYRYQLKLFARMCLDRQYLAIDEISKQLDVELIFLCMMDETLPFDLRASFCRLMLHAHVDRDPQELVTPVKFARLWTEIPTSISIKDYDSNMDDSRDNKKNRFSNTMAFMEEYLNNVLNDELPFNNEEKNKLTYEVVSLARHLIYFGFYSFFELLRLTRTLLGIIDCRPCPGYAGLLVSEDGTGRNVKRSIHGMGQMMSTMVLNRKASIFGGTGARGSLGGGLVLDGARCGKDSIDKMDLTVMDTKLKILEILQVTSRTRALCSSSSSWSPHTRLPAPPQFILNVRLDYRLSFLLSVFKKDFVDVYPMADADATTNLEHAGARLSPAASILLFLLTPDLSRFHIHVRSVILEMDDEGGRMFLRVLIQSHHAQLRSSGLWGPAAALQTLQPETRGPAHLQAGPVADLLSRRRELQADQGGSGSTPHAGGEIGTVGGEEEFGRRRWQERQERQKGEGREDAPPKKEKVDKGNENYQKVKEILERLNKMCSSGVWKKQQRLLKNMGAHKVMLDLLQVSYDQNDVKMQEIIRYTHLFLQKFCMGNQENQALLHKNLNLFLNPGLLEAETVQHIFSNNYQLCSEISESVLQHFIHCLATHGRHVQYLNFLHTIIKAEGKYVKKCQDMIMTELTNAGDDVVVFYNDKTSFNTMLDLMAESREGVGENSPLRYHISLVELLAACAEGKNVYTEIKCTSLLPLEDVVRVVTHEDCITEVKMAYVNFVNHCYVDTEVEMKEIYTSNHIWKLFEDFTVDMARVCNKREKRLSDPILEKYIINVVFDTISAFFSSPFSENSTSLQTHHTIVTQLLQSSVRLLDCPWLQQQHRGQVETCIKTLAVTAKSRSISLPLDLEAQIGSMLSTSALNTLSRNNPSYRSATRSSRPAASTNPWDYKNIIEKLQVAPVQRRRQSRPGSLSSVIKGISRQLVVTSYDPELSNQSANFQSSVCRSLGWFAGSRRLTADLRAAPVAIQTLFFDLLTLLRLQDVINTLEERLKPLVNAELSVLVDVLHQPELLFLEGTDARQRCESGGFISKLIQHTKALMSAEEKLCIKVLRILQEMLIRTLDFDEKVGLISARRRPAADEELMGLPFPQGIPLRKVLLQNYLFPNKKTNPKTDLVELGAAGGEQDRDWAAVAAVQCRLDREGGTKLFTDLVMSTKNDKIFQESIQLAICLLEGGNTEIQVTDRPLQAAEREGGREHIQGGANSFYKLMMGDNKSEKFFKVLHDRMKEAQTDIKATVSVNVGEMTYKANEKELETGHPLLVQGQSIAPVSGAAALPVPPAAEQKEVETEMGPAVTIMKPILRFLQLLCENHNQDLQNFLRCQNNKTNYNLVCETLQFLDIMCGSTTGGLGLLGLYINESNVHLIIQTLETLTEYCQGPCQENQTCIVTHESNGIDIITALILNDISPLCRYRMEMVLQLKVPAWPGRPPEDRAAPSHASVTTAVTSPCNQKDSGKRVTRTLNSGLKRAFSRVYVRDNASKLLLALMESRHDSENAERIMINLRPRELVEIIKKAYSQESEDSEEDEVSPREVGHNIYILAQQLARHNKVLQNLLKPPKKSLEGEEGISSMLNLNNRPLSQMLKSSAPAAVVEQDPLEFYEQHTAQIEIVREDRSMEQIVFPVHPICEFLTEDSKFRVFNTTEQDEQGSKVTHFFEQTSFLHGEMEWQKKLRSMPVLYWFSRRMSLWGTISFNLAVFINLIIAFFYPYDSGQVGAIDDSLLLMVFWILTGLSVLALFSQRYGLQPLTIALIIRSIYHFGLGNTLILLGSLNLINKVVFVVSFVGNNGTFIMGYKAMVMDVEFLYHLAYVLTSTLGLFVHELFYSILLFDLIYREETLFNVIKSVTRNGRSILLTALLALILVYLFSIVGFLFLKEDFIMEVDPLAQIAAAPQQSEASRDFLKSCSAEEVSCVAESGAEEDDEASSERACDTLLMCIVTVLNHGLRNGGGVGDVLRKPSKNEPLFPARVVYDLLFYFIVIIIVLNLIFGVIIDTFADLRSEKQKKEEVLKTTCFICCLERDKFDNKTVSFEEHVKLEHNIWNYLYFIVLLREKNKTDYTGPESYVAHMIKARSTDRLVVTVVMNNNLDWFPRMQAMSLVVTDGDGEQNEMRMLQDKLGATMKVVNTLTTQLTELKEQVRERT</sequence>
<dbReference type="Pfam" id="PF08454">
    <property type="entry name" value="RIH_assoc"/>
    <property type="match status" value="1"/>
</dbReference>
<feature type="transmembrane region" description="Helical" evidence="20">
    <location>
        <begin position="2465"/>
        <end position="2489"/>
    </location>
</feature>
<keyword evidence="13 20" id="KW-0675">Receptor</keyword>
<dbReference type="Pfam" id="PF02815">
    <property type="entry name" value="MIR"/>
    <property type="match status" value="1"/>
</dbReference>
<dbReference type="Gene3D" id="2.80.10.50">
    <property type="match status" value="2"/>
</dbReference>
<keyword evidence="15 20" id="KW-0407">Ion channel</keyword>
<comment type="subunit">
    <text evidence="19">Homotetramer. Interacts with CABP1. Interacts with BOK; regulates ITPR2 expression. Interacts with BCL2L10. Interacts with TRPC4. Interacts with CHGA and CHGB.</text>
</comment>
<keyword evidence="20" id="KW-0106">Calcium</keyword>
<feature type="region of interest" description="Disordered" evidence="21">
    <location>
        <begin position="1122"/>
        <end position="1181"/>
    </location>
</feature>
<comment type="caution">
    <text evidence="23">The sequence shown here is derived from an EMBL/GenBank/DDBJ whole genome shotgun (WGS) entry which is preliminary data.</text>
</comment>
<keyword evidence="9 20" id="KW-0256">Endoplasmic reticulum</keyword>
<dbReference type="InterPro" id="IPR036300">
    <property type="entry name" value="MIR_dom_sf"/>
</dbReference>
<evidence type="ECO:0000313" key="23">
    <source>
        <dbReference type="EMBL" id="CAF91265.1"/>
    </source>
</evidence>
<evidence type="ECO:0000256" key="5">
    <source>
        <dbReference type="ARBA" id="ARBA00022568"/>
    </source>
</evidence>
<dbReference type="Gene3D" id="1.25.10.30">
    <property type="entry name" value="IP3 receptor type 1 binding core, RIH domain"/>
    <property type="match status" value="1"/>
</dbReference>
<dbReference type="GO" id="GO:0005789">
    <property type="term" value="C:endoplasmic reticulum membrane"/>
    <property type="evidence" value="ECO:0007669"/>
    <property type="project" value="UniProtKB-SubCell"/>
</dbReference>
<feature type="domain" description="MIR" evidence="22">
    <location>
        <begin position="254"/>
        <end position="329"/>
    </location>
</feature>
<evidence type="ECO:0000256" key="13">
    <source>
        <dbReference type="ARBA" id="ARBA00023170"/>
    </source>
</evidence>
<dbReference type="FunFam" id="2.80.10.50:FF:000005">
    <property type="entry name" value="Inositol 1,4,5-trisphosphate receptor type 2"/>
    <property type="match status" value="1"/>
</dbReference>
<dbReference type="EMBL" id="CAAE01008259">
    <property type="protein sequence ID" value="CAF91265.1"/>
    <property type="molecule type" value="Genomic_DNA"/>
</dbReference>
<evidence type="ECO:0000256" key="20">
    <source>
        <dbReference type="RuleBase" id="RU368044"/>
    </source>
</evidence>
<keyword evidence="16" id="KW-0968">Cytoplasmic vesicle</keyword>
<keyword evidence="10 20" id="KW-1133">Transmembrane helix</keyword>
<dbReference type="Pfam" id="PF01365">
    <property type="entry name" value="RYDR_ITPR"/>
    <property type="match status" value="2"/>
</dbReference>
<comment type="catalytic activity">
    <reaction evidence="17">
        <text>Ca(2+)(in) = Ca(2+)(out)</text>
        <dbReference type="Rhea" id="RHEA:29671"/>
        <dbReference type="ChEBI" id="CHEBI:29108"/>
    </reaction>
</comment>
<gene>
    <name evidence="23" type="ORF">GSTENG00005900001</name>
</gene>
<reference evidence="23" key="1">
    <citation type="journal article" date="2004" name="Nature">
        <title>Genome duplication in the teleost fish Tetraodon nigroviridis reveals the early vertebrate proto-karyotype.</title>
        <authorList>
            <person name="Jaillon O."/>
            <person name="Aury J.-M."/>
            <person name="Brunet F."/>
            <person name="Petit J.-L."/>
            <person name="Stange-Thomann N."/>
            <person name="Mauceli E."/>
            <person name="Bouneau L."/>
            <person name="Fischer C."/>
            <person name="Ozouf-Costaz C."/>
            <person name="Bernot A."/>
            <person name="Nicaud S."/>
            <person name="Jaffe D."/>
            <person name="Fisher S."/>
            <person name="Lutfalla G."/>
            <person name="Dossat C."/>
            <person name="Segurens B."/>
            <person name="Dasilva C."/>
            <person name="Salanoubat M."/>
            <person name="Levy M."/>
            <person name="Boudet N."/>
            <person name="Castellano S."/>
            <person name="Anthouard V."/>
            <person name="Jubin C."/>
            <person name="Castelli V."/>
            <person name="Katinka M."/>
            <person name="Vacherie B."/>
            <person name="Biemont C."/>
            <person name="Skalli Z."/>
            <person name="Cattolico L."/>
            <person name="Poulain J."/>
            <person name="De Berardinis V."/>
            <person name="Cruaud C."/>
            <person name="Duprat S."/>
            <person name="Brottier P."/>
            <person name="Coutanceau J.-P."/>
            <person name="Gouzy J."/>
            <person name="Parra G."/>
            <person name="Lardier G."/>
            <person name="Chapple C."/>
            <person name="McKernan K.J."/>
            <person name="McEwan P."/>
            <person name="Bosak S."/>
            <person name="Kellis M."/>
            <person name="Volff J.-N."/>
            <person name="Guigo R."/>
            <person name="Zody M.C."/>
            <person name="Mesirov J."/>
            <person name="Lindblad-Toh K."/>
            <person name="Birren B."/>
            <person name="Nusbaum C."/>
            <person name="Kahn D."/>
            <person name="Robinson-Rechavi M."/>
            <person name="Laudet V."/>
            <person name="Schachter V."/>
            <person name="Quetier F."/>
            <person name="Saurin W."/>
            <person name="Scarpelli C."/>
            <person name="Wincker P."/>
            <person name="Lander E.S."/>
            <person name="Weissenbach J."/>
            <person name="Roest Crollius H."/>
        </authorList>
    </citation>
    <scope>NUCLEOTIDE SEQUENCE [LARGE SCALE GENOMIC DNA]</scope>
</reference>
<dbReference type="Pfam" id="PF08709">
    <property type="entry name" value="Ins145_P3_rec"/>
    <property type="match status" value="1"/>
</dbReference>
<organism evidence="23">
    <name type="scientific">Tetraodon nigroviridis</name>
    <name type="common">Spotted green pufferfish</name>
    <name type="synonym">Chelonodon nigroviridis</name>
    <dbReference type="NCBI Taxonomy" id="99883"/>
    <lineage>
        <taxon>Eukaryota</taxon>
        <taxon>Metazoa</taxon>
        <taxon>Chordata</taxon>
        <taxon>Craniata</taxon>
        <taxon>Vertebrata</taxon>
        <taxon>Euteleostomi</taxon>
        <taxon>Actinopterygii</taxon>
        <taxon>Neopterygii</taxon>
        <taxon>Teleostei</taxon>
        <taxon>Neoteleostei</taxon>
        <taxon>Acanthomorphata</taxon>
        <taxon>Eupercaria</taxon>
        <taxon>Tetraodontiformes</taxon>
        <taxon>Tetradontoidea</taxon>
        <taxon>Tetraodontidae</taxon>
        <taxon>Tetraodon</taxon>
    </lineage>
</organism>
<feature type="transmembrane region" description="Helical" evidence="20">
    <location>
        <begin position="2679"/>
        <end position="2702"/>
    </location>
</feature>
<evidence type="ECO:0000256" key="2">
    <source>
        <dbReference type="ARBA" id="ARBA00004638"/>
    </source>
</evidence>
<evidence type="ECO:0000256" key="12">
    <source>
        <dbReference type="ARBA" id="ARBA00023136"/>
    </source>
</evidence>
<dbReference type="KEGG" id="tng:GSTEN00005900G001"/>
<evidence type="ECO:0000259" key="22">
    <source>
        <dbReference type="PROSITE" id="PS50919"/>
    </source>
</evidence>
<evidence type="ECO:0000256" key="7">
    <source>
        <dbReference type="ARBA" id="ARBA00022692"/>
    </source>
</evidence>
<dbReference type="SMART" id="SM00472">
    <property type="entry name" value="MIR"/>
    <property type="match status" value="4"/>
</dbReference>
<feature type="region of interest" description="Disordered" evidence="21">
    <location>
        <begin position="280"/>
        <end position="301"/>
    </location>
</feature>
<evidence type="ECO:0000256" key="15">
    <source>
        <dbReference type="ARBA" id="ARBA00023303"/>
    </source>
</evidence>
<dbReference type="FunFam" id="1.25.10.30:FF:000001">
    <property type="entry name" value="Inositol 1,4,5-trisphosphate receptor, type 2"/>
    <property type="match status" value="1"/>
</dbReference>
<feature type="non-terminal residue" evidence="23">
    <location>
        <position position="2848"/>
    </location>
</feature>
<comment type="function">
    <text evidence="18">Inositol 1,4,5-trisphosphate-gated calcium channel that upon inositol 1,4,5-trisphosphate binding transports calcium from the endoplasmic reticulum lumen to cytoplasm. Exists in two states; a long-lived closed state where the channel is essentially 'parked' with only very rare visits to an open state and that ligands facilitate the transition from the 'parked' state into a 'drive' mode represented by periods of bursting activity.</text>
</comment>
<keyword evidence="8" id="KW-0677">Repeat</keyword>
<feature type="compositionally biased region" description="Polar residues" evidence="21">
    <location>
        <begin position="2146"/>
        <end position="2159"/>
    </location>
</feature>
<evidence type="ECO:0000256" key="8">
    <source>
        <dbReference type="ARBA" id="ARBA00022737"/>
    </source>
</evidence>
<dbReference type="GO" id="GO:0070679">
    <property type="term" value="F:inositol 1,4,5 trisphosphate binding"/>
    <property type="evidence" value="ECO:0007669"/>
    <property type="project" value="UniProtKB-UniRule"/>
</dbReference>
<proteinExistence type="inferred from homology"/>
<comment type="similarity">
    <text evidence="3 20">Belongs to the InsP3 receptor family.</text>
</comment>
<dbReference type="SUPFAM" id="SSF82109">
    <property type="entry name" value="MIR domain"/>
    <property type="match status" value="2"/>
</dbReference>
<dbReference type="InterPro" id="IPR005821">
    <property type="entry name" value="Ion_trans_dom"/>
</dbReference>
<dbReference type="PROSITE" id="PS50919">
    <property type="entry name" value="MIR"/>
    <property type="match status" value="1"/>
</dbReference>
<evidence type="ECO:0000256" key="19">
    <source>
        <dbReference type="ARBA" id="ARBA00061937"/>
    </source>
</evidence>
<feature type="region of interest" description="Disordered" evidence="21">
    <location>
        <begin position="2136"/>
        <end position="2163"/>
    </location>
</feature>
<keyword evidence="6 20" id="KW-0107">Calcium channel</keyword>
<evidence type="ECO:0000256" key="6">
    <source>
        <dbReference type="ARBA" id="ARBA00022673"/>
    </source>
</evidence>
<dbReference type="InterPro" id="IPR015925">
    <property type="entry name" value="Ryanodine_IP3_receptor"/>
</dbReference>
<evidence type="ECO:0000256" key="3">
    <source>
        <dbReference type="ARBA" id="ARBA00009453"/>
    </source>
</evidence>
<dbReference type="SUPFAM" id="SSF100909">
    <property type="entry name" value="IP3 receptor type 1 binding core, domain 2"/>
    <property type="match status" value="2"/>
</dbReference>
<evidence type="ECO:0000256" key="17">
    <source>
        <dbReference type="ARBA" id="ARBA00036634"/>
    </source>
</evidence>
<feature type="compositionally biased region" description="Basic and acidic residues" evidence="21">
    <location>
        <begin position="1148"/>
        <end position="1181"/>
    </location>
</feature>
<evidence type="ECO:0000256" key="9">
    <source>
        <dbReference type="ARBA" id="ARBA00022824"/>
    </source>
</evidence>
<feature type="transmembrane region" description="Helical" evidence="20">
    <location>
        <begin position="2509"/>
        <end position="2537"/>
    </location>
</feature>
<dbReference type="OrthoDB" id="300855at2759"/>
<dbReference type="PANTHER" id="PTHR45816:SF1">
    <property type="entry name" value="INOSITOL 1,4,5-TRISPHOSPHATE RECEPTOR"/>
    <property type="match status" value="1"/>
</dbReference>
<dbReference type="GO" id="GO:0005220">
    <property type="term" value="F:inositol 1,4,5-trisphosphate-gated calcium channel activity"/>
    <property type="evidence" value="ECO:0007669"/>
    <property type="project" value="UniProtKB-UniRule"/>
</dbReference>